<comment type="catalytic activity">
    <reaction evidence="21">
        <text>lanosterol + NADPH + H(+) = 24,25-dihydrolanosterol + NADP(+)</text>
        <dbReference type="Rhea" id="RHEA:33919"/>
        <dbReference type="ChEBI" id="CHEBI:15378"/>
        <dbReference type="ChEBI" id="CHEBI:16521"/>
        <dbReference type="ChEBI" id="CHEBI:28113"/>
        <dbReference type="ChEBI" id="CHEBI:57783"/>
        <dbReference type="ChEBI" id="CHEBI:58349"/>
    </reaction>
    <physiologicalReaction direction="left-to-right" evidence="21">
        <dbReference type="Rhea" id="RHEA:33920"/>
    </physiologicalReaction>
</comment>
<dbReference type="OMA" id="WVGRSAF"/>
<keyword evidence="15" id="KW-0560">Oxidoreductase</keyword>
<feature type="domain" description="FAD-binding PCMH-type" evidence="27">
    <location>
        <begin position="39"/>
        <end position="215"/>
    </location>
</feature>
<evidence type="ECO:0000256" key="1">
    <source>
        <dbReference type="ARBA" id="ARBA00001974"/>
    </source>
</evidence>
<evidence type="ECO:0000256" key="21">
    <source>
        <dbReference type="ARBA" id="ARBA00051033"/>
    </source>
</evidence>
<keyword evidence="19" id="KW-1207">Sterol metabolism</keyword>
<dbReference type="FunFam" id="3.30.465.10:FF:000032">
    <property type="entry name" value="Delta(24)-sterol reductase"/>
    <property type="match status" value="1"/>
</dbReference>
<evidence type="ECO:0000259" key="27">
    <source>
        <dbReference type="PROSITE" id="PS51387"/>
    </source>
</evidence>
<evidence type="ECO:0000256" key="7">
    <source>
        <dbReference type="ARBA" id="ARBA00022548"/>
    </source>
</evidence>
<keyword evidence="13" id="KW-0521">NADP</keyword>
<evidence type="ECO:0000313" key="28">
    <source>
        <dbReference type="EMBL" id="ELU05906.1"/>
    </source>
</evidence>
<dbReference type="Proteomes" id="UP000014760">
    <property type="component" value="Unassembled WGS sequence"/>
</dbReference>
<keyword evidence="16" id="KW-0333">Golgi apparatus</keyword>
<evidence type="ECO:0000256" key="16">
    <source>
        <dbReference type="ARBA" id="ARBA00023034"/>
    </source>
</evidence>
<dbReference type="EMBL" id="AMQN01007658">
    <property type="status" value="NOT_ANNOTATED_CDS"/>
    <property type="molecule type" value="Genomic_DNA"/>
</dbReference>
<reference evidence="30" key="1">
    <citation type="submission" date="2012-12" db="EMBL/GenBank/DDBJ databases">
        <authorList>
            <person name="Hellsten U."/>
            <person name="Grimwood J."/>
            <person name="Chapman J.A."/>
            <person name="Shapiro H."/>
            <person name="Aerts A."/>
            <person name="Otillar R.P."/>
            <person name="Terry A.Y."/>
            <person name="Boore J.L."/>
            <person name="Simakov O."/>
            <person name="Marletaz F."/>
            <person name="Cho S.-J."/>
            <person name="Edsinger-Gonzales E."/>
            <person name="Havlak P."/>
            <person name="Kuo D.-H."/>
            <person name="Larsson T."/>
            <person name="Lv J."/>
            <person name="Arendt D."/>
            <person name="Savage R."/>
            <person name="Osoegawa K."/>
            <person name="de Jong P."/>
            <person name="Lindberg D.R."/>
            <person name="Seaver E.C."/>
            <person name="Weisblat D.A."/>
            <person name="Putnam N.H."/>
            <person name="Grigoriev I.V."/>
            <person name="Rokhsar D.S."/>
        </authorList>
    </citation>
    <scope>NUCLEOTIDE SEQUENCE</scope>
    <source>
        <strain evidence="30">I ESC-2004</strain>
    </source>
</reference>
<accession>R7UR55</accession>
<dbReference type="AlphaFoldDB" id="R7UR55"/>
<dbReference type="PANTHER" id="PTHR10801">
    <property type="entry name" value="24-DEHYDROCHOLESTEROL REDUCTASE"/>
    <property type="match status" value="1"/>
</dbReference>
<organism evidence="28">
    <name type="scientific">Capitella teleta</name>
    <name type="common">Polychaete worm</name>
    <dbReference type="NCBI Taxonomy" id="283909"/>
    <lineage>
        <taxon>Eukaryota</taxon>
        <taxon>Metazoa</taxon>
        <taxon>Spiralia</taxon>
        <taxon>Lophotrochozoa</taxon>
        <taxon>Annelida</taxon>
        <taxon>Polychaeta</taxon>
        <taxon>Sedentaria</taxon>
        <taxon>Scolecida</taxon>
        <taxon>Capitellidae</taxon>
        <taxon>Capitella</taxon>
    </lineage>
</organism>
<keyword evidence="8" id="KW-0285">Flavoprotein</keyword>
<dbReference type="EnsemblMetazoa" id="CapteT153352">
    <property type="protein sequence ID" value="CapteP153352"/>
    <property type="gene ID" value="CapteG153352"/>
</dbReference>
<dbReference type="EMBL" id="KB301107">
    <property type="protein sequence ID" value="ELU05906.1"/>
    <property type="molecule type" value="Genomic_DNA"/>
</dbReference>
<evidence type="ECO:0000256" key="10">
    <source>
        <dbReference type="ARBA" id="ARBA00022729"/>
    </source>
</evidence>
<evidence type="ECO:0000256" key="15">
    <source>
        <dbReference type="ARBA" id="ARBA00023002"/>
    </source>
</evidence>
<evidence type="ECO:0000256" key="26">
    <source>
        <dbReference type="SAM" id="Phobius"/>
    </source>
</evidence>
<evidence type="ECO:0000256" key="14">
    <source>
        <dbReference type="ARBA" id="ARBA00022989"/>
    </source>
</evidence>
<dbReference type="Pfam" id="PF01565">
    <property type="entry name" value="FAD_binding_4"/>
    <property type="match status" value="1"/>
</dbReference>
<dbReference type="GO" id="GO:0050614">
    <property type="term" value="F:Delta24-sterol reductase activity"/>
    <property type="evidence" value="ECO:0007669"/>
    <property type="project" value="UniProtKB-EC"/>
</dbReference>
<dbReference type="InterPro" id="IPR016169">
    <property type="entry name" value="FAD-bd_PCMH_sub2"/>
</dbReference>
<dbReference type="InterPro" id="IPR006094">
    <property type="entry name" value="Oxid_FAD_bind_N"/>
</dbReference>
<keyword evidence="18 26" id="KW-0472">Membrane</keyword>
<dbReference type="HOGENOM" id="CLU_025883_4_0_1"/>
<dbReference type="SUPFAM" id="SSF56176">
    <property type="entry name" value="FAD-binding/transporter-associated domain-like"/>
    <property type="match status" value="1"/>
</dbReference>
<keyword evidence="9 26" id="KW-0812">Transmembrane</keyword>
<evidence type="ECO:0000256" key="18">
    <source>
        <dbReference type="ARBA" id="ARBA00023136"/>
    </source>
</evidence>
<evidence type="ECO:0000256" key="17">
    <source>
        <dbReference type="ARBA" id="ARBA00023098"/>
    </source>
</evidence>
<keyword evidence="7" id="KW-0153">Cholesterol metabolism</keyword>
<protein>
    <recommendedName>
        <fullName evidence="5">Delta(24)-sterol reductase</fullName>
        <ecNumber evidence="4">1.3.1.72</ecNumber>
    </recommendedName>
    <alternativeName>
        <fullName evidence="24">24-dehydrocholesterol reductase</fullName>
    </alternativeName>
    <alternativeName>
        <fullName evidence="25">3-beta-hydroxysterol Delta-24-reductase</fullName>
    </alternativeName>
</protein>
<dbReference type="InterPro" id="IPR036318">
    <property type="entry name" value="FAD-bd_PCMH-like_sf"/>
</dbReference>
<reference evidence="28 30" key="2">
    <citation type="journal article" date="2013" name="Nature">
        <title>Insights into bilaterian evolution from three spiralian genomes.</title>
        <authorList>
            <person name="Simakov O."/>
            <person name="Marletaz F."/>
            <person name="Cho S.J."/>
            <person name="Edsinger-Gonzales E."/>
            <person name="Havlak P."/>
            <person name="Hellsten U."/>
            <person name="Kuo D.H."/>
            <person name="Larsson T."/>
            <person name="Lv J."/>
            <person name="Arendt D."/>
            <person name="Savage R."/>
            <person name="Osoegawa K."/>
            <person name="de Jong P."/>
            <person name="Grimwood J."/>
            <person name="Chapman J.A."/>
            <person name="Shapiro H."/>
            <person name="Aerts A."/>
            <person name="Otillar R.P."/>
            <person name="Terry A.Y."/>
            <person name="Boore J.L."/>
            <person name="Grigoriev I.V."/>
            <person name="Lindberg D.R."/>
            <person name="Seaver E.C."/>
            <person name="Weisblat D.A."/>
            <person name="Putnam N.H."/>
            <person name="Rokhsar D.S."/>
        </authorList>
    </citation>
    <scope>NUCLEOTIDE SEQUENCE</scope>
    <source>
        <strain evidence="28 30">I ESC-2004</strain>
    </source>
</reference>
<comment type="function">
    <text evidence="23">Catalyzes the reduction of the delta-24 double bond of sterol intermediates during cholesterol biosynthesis. In addition to its cholesterol-synthesizing activity, can protect cells from oxidative stress by reducing caspase 3 activity during apoptosis induced by oxidative stress. Also protects against amyloid-beta peptide-induced apoptosis.</text>
</comment>
<evidence type="ECO:0000256" key="23">
    <source>
        <dbReference type="ARBA" id="ARBA00056986"/>
    </source>
</evidence>
<proteinExistence type="predicted"/>
<evidence type="ECO:0000256" key="20">
    <source>
        <dbReference type="ARBA" id="ARBA00023221"/>
    </source>
</evidence>
<dbReference type="InterPro" id="IPR016166">
    <property type="entry name" value="FAD-bd_PCMH"/>
</dbReference>
<dbReference type="EC" id="1.3.1.72" evidence="4"/>
<dbReference type="InterPro" id="IPR040165">
    <property type="entry name" value="Diminuto-like"/>
</dbReference>
<sequence>MGLLEYILINYRWLFVIFFLMPVSVIYDTYFMLRNWWIFKMHSAPHSHAEKVKEVQRQVKAWKDDGSRSRMCTARPGWMAVSFREGKYKRTLRNININLIDILKVDEERRIVHVEPLACMGQLTATLAPLGWTLPIVPELDDLTVGGLIMGVGIESSSHQFGLMQHVCEAFELVLADGSCVRCSKYENEDLFYAVPWSHGTLGFLVSAEIRIIPAKKYVRLTYQPCHTFEDLCATFKRESLKGTDGGKEEPSMFVEGLMYSKDTAVIMSGTLTDDAEPDKINAIGQYYKPWFFKHVESFLRKGEAVEYIPLRHYYHRHTRSIFWQLQDIIPFGNNAFFRLVFGWMVPPKISLLKLTQGQTIKEMYEKHQIIQDMLLPVNHMEKALECFHKEINLYPLWLCPFKCFNVPGFVHPKKPGQDEMFIDIGAYGAPKTTNFNSYESTRVLEKFVNDHDGFQMLYADSYLTRDEFYEMFDHSLYSKMRKLLNCEKAFPEVYEKVNRAARA</sequence>
<keyword evidence="20" id="KW-0753">Steroid metabolism</keyword>
<evidence type="ECO:0000313" key="30">
    <source>
        <dbReference type="Proteomes" id="UP000014760"/>
    </source>
</evidence>
<dbReference type="PANTHER" id="PTHR10801:SF0">
    <property type="entry name" value="DELTA(24)-STEROL REDUCTASE"/>
    <property type="match status" value="1"/>
</dbReference>
<dbReference type="PROSITE" id="PS51387">
    <property type="entry name" value="FAD_PCMH"/>
    <property type="match status" value="1"/>
</dbReference>
<comment type="catalytic activity">
    <reaction evidence="22">
        <text>5alpha-cholest-8-en-3beta-ol + NADP(+) = zymosterol + NADPH + H(+)</text>
        <dbReference type="Rhea" id="RHEA:36399"/>
        <dbReference type="ChEBI" id="CHEBI:15378"/>
        <dbReference type="ChEBI" id="CHEBI:16608"/>
        <dbReference type="ChEBI" id="CHEBI:18252"/>
        <dbReference type="ChEBI" id="CHEBI:57783"/>
        <dbReference type="ChEBI" id="CHEBI:58349"/>
        <dbReference type="EC" id="1.3.1.72"/>
    </reaction>
    <physiologicalReaction direction="right-to-left" evidence="22">
        <dbReference type="Rhea" id="RHEA:36401"/>
    </physiologicalReaction>
</comment>
<dbReference type="GO" id="GO:0071949">
    <property type="term" value="F:FAD binding"/>
    <property type="evidence" value="ECO:0007669"/>
    <property type="project" value="InterPro"/>
</dbReference>
<evidence type="ECO:0000256" key="4">
    <source>
        <dbReference type="ARBA" id="ARBA00012405"/>
    </source>
</evidence>
<evidence type="ECO:0000256" key="13">
    <source>
        <dbReference type="ARBA" id="ARBA00022857"/>
    </source>
</evidence>
<evidence type="ECO:0000256" key="9">
    <source>
        <dbReference type="ARBA" id="ARBA00022692"/>
    </source>
</evidence>
<keyword evidence="12" id="KW-0274">FAD</keyword>
<dbReference type="GO" id="GO:0005789">
    <property type="term" value="C:endoplasmic reticulum membrane"/>
    <property type="evidence" value="ECO:0007669"/>
    <property type="project" value="UniProtKB-SubCell"/>
</dbReference>
<dbReference type="GO" id="GO:0000246">
    <property type="term" value="F:Delta24(24-1) sterol reductase activity"/>
    <property type="evidence" value="ECO:0007669"/>
    <property type="project" value="TreeGrafter"/>
</dbReference>
<reference evidence="29" key="3">
    <citation type="submission" date="2015-06" db="UniProtKB">
        <authorList>
            <consortium name="EnsemblMetazoa"/>
        </authorList>
    </citation>
    <scope>IDENTIFICATION</scope>
</reference>
<dbReference type="Gene3D" id="3.30.465.10">
    <property type="match status" value="1"/>
</dbReference>
<dbReference type="STRING" id="283909.R7UR55"/>
<evidence type="ECO:0000313" key="29">
    <source>
        <dbReference type="EnsemblMetazoa" id="CapteP153352"/>
    </source>
</evidence>
<keyword evidence="10" id="KW-0732">Signal</keyword>
<dbReference type="GO" id="GO:0008203">
    <property type="term" value="P:cholesterol metabolic process"/>
    <property type="evidence" value="ECO:0007669"/>
    <property type="project" value="UniProtKB-KW"/>
</dbReference>
<keyword evidence="14 26" id="KW-1133">Transmembrane helix</keyword>
<comment type="cofactor">
    <cofactor evidence="1">
        <name>FAD</name>
        <dbReference type="ChEBI" id="CHEBI:57692"/>
    </cofactor>
</comment>
<evidence type="ECO:0000256" key="24">
    <source>
        <dbReference type="ARBA" id="ARBA00078485"/>
    </source>
</evidence>
<evidence type="ECO:0000256" key="6">
    <source>
        <dbReference type="ARBA" id="ARBA00022516"/>
    </source>
</evidence>
<evidence type="ECO:0000256" key="3">
    <source>
        <dbReference type="ARBA" id="ARBA00004389"/>
    </source>
</evidence>
<evidence type="ECO:0000256" key="11">
    <source>
        <dbReference type="ARBA" id="ARBA00022824"/>
    </source>
</evidence>
<evidence type="ECO:0000256" key="5">
    <source>
        <dbReference type="ARBA" id="ARBA00019086"/>
    </source>
</evidence>
<keyword evidence="30" id="KW-1185">Reference proteome</keyword>
<comment type="subcellular location">
    <subcellularLocation>
        <location evidence="3">Endoplasmic reticulum membrane</location>
        <topology evidence="3">Single-pass membrane protein</topology>
    </subcellularLocation>
    <subcellularLocation>
        <location evidence="2">Golgi apparatus membrane</location>
        <topology evidence="2">Single-pass membrane protein</topology>
    </subcellularLocation>
</comment>
<evidence type="ECO:0000256" key="8">
    <source>
        <dbReference type="ARBA" id="ARBA00022630"/>
    </source>
</evidence>
<evidence type="ECO:0000256" key="2">
    <source>
        <dbReference type="ARBA" id="ARBA00004194"/>
    </source>
</evidence>
<name>R7UR55_CAPTE</name>
<evidence type="ECO:0000256" key="22">
    <source>
        <dbReference type="ARBA" id="ARBA00052927"/>
    </source>
</evidence>
<dbReference type="GO" id="GO:0000139">
    <property type="term" value="C:Golgi membrane"/>
    <property type="evidence" value="ECO:0007669"/>
    <property type="project" value="UniProtKB-SubCell"/>
</dbReference>
<keyword evidence="17" id="KW-0443">Lipid metabolism</keyword>
<keyword evidence="6" id="KW-0444">Lipid biosynthesis</keyword>
<evidence type="ECO:0000256" key="19">
    <source>
        <dbReference type="ARBA" id="ARBA00023166"/>
    </source>
</evidence>
<keyword evidence="11" id="KW-0256">Endoplasmic reticulum</keyword>
<evidence type="ECO:0000256" key="12">
    <source>
        <dbReference type="ARBA" id="ARBA00022827"/>
    </source>
</evidence>
<gene>
    <name evidence="28" type="ORF">CAPTEDRAFT_153352</name>
</gene>
<evidence type="ECO:0000256" key="25">
    <source>
        <dbReference type="ARBA" id="ARBA00080612"/>
    </source>
</evidence>
<feature type="transmembrane region" description="Helical" evidence="26">
    <location>
        <begin position="12"/>
        <end position="33"/>
    </location>
</feature>
<dbReference type="OrthoDB" id="415825at2759"/>